<evidence type="ECO:0000256" key="2">
    <source>
        <dbReference type="ARBA" id="ARBA00022490"/>
    </source>
</evidence>
<accession>A0ABT3FXE3</accession>
<dbReference type="Pfam" id="PF18888">
    <property type="entry name" value="DUF5650"/>
    <property type="match status" value="11"/>
</dbReference>
<evidence type="ECO:0000313" key="4">
    <source>
        <dbReference type="EMBL" id="MCW1887665.1"/>
    </source>
</evidence>
<dbReference type="Pfam" id="PF15780">
    <property type="entry name" value="ASH"/>
    <property type="match status" value="1"/>
</dbReference>
<dbReference type="Proteomes" id="UP001207930">
    <property type="component" value="Unassembled WGS sequence"/>
</dbReference>
<evidence type="ECO:0000256" key="1">
    <source>
        <dbReference type="ARBA" id="ARBA00004496"/>
    </source>
</evidence>
<evidence type="ECO:0000313" key="5">
    <source>
        <dbReference type="Proteomes" id="UP001207930"/>
    </source>
</evidence>
<dbReference type="Gene3D" id="2.60.40.10">
    <property type="entry name" value="Immunoglobulins"/>
    <property type="match status" value="1"/>
</dbReference>
<dbReference type="InterPro" id="IPR013519">
    <property type="entry name" value="Int_alpha_beta-p"/>
</dbReference>
<sequence length="988" mass="98727">MRFVDPHPTAGNEFGASVVLLSTGNVVVTAPSSSYNGYRSGSVYLFNGKTGALISELHGSSYQDRIGSDGVTKVGDGNFVIRSQDWDNGSVVNAGAVTWGSGVSGVSGVVSASNSLVGSSLSDRVSNGGLTVLANGNYVVRSSAWKGGAGAVTWGSGATGVSGVVGPEISLVGSKSNDGVGVVTELANGNYVVTSPAWDNGLLTDVGAVTLCSGSAGLAGVVSSANSLVGSKAGDKVGTEVLPLPGGHFVVRSPDWDRDTVIDAGAVTWVHGTEGLTGTITMENSVVGRAAGDRIGTSLAVLGNGHYVIGSTDFDNDGVSNVGAATWMNGGTGTSGVLSAANSLVGSSANDRVGSQVTALTNGNYVVSSPNWSNAGAARAGAATWRPGNAASSGVVSTANSVVGSTASDQVGTNVLPLNNGNYVVSSRFWSNAGASGAGAATWCPGTGVSAATVSPLNSLVGSRTNDNVGALIALRNGNYLVESTDWDNGSIVDAGAVTWGSGTTGISGTVSPSNSLVGASADDKAGFRGISTLPNGNYLVRTASWDNGTAVNAGAVTWGNGVTGTTGPISSSNSLVGSRANESIGQTVRILSNGNYVVASPAWNNGNVANAGAVTWGSGTSGVSGAVSTSNSLVGTSESDAVGASITHLTNGNYVVASRGWDHGQVRNIGAATWCSGLTGLTGPVTAANSITGEAADAGFSSIIPDEDAGVFYAAFVSGGAVTMIPGSLTEGASPRPLVTLAEGSSTLIDGSTSPVSFGDPAVGVGVTKTFTISNPGNADLILGGITREGEHAGDFVVGSPAGMTIAPGGSTTFTITFTPLDAGVRTAVLRIASNAGSPADFFDVLLTGGSAYGKWAQDAGLTGAAAEASATPFGDGVPNLLKYAFNMDGTRPDRRMLTAEGTAGLPLIEVDTSLGVVILHVSYLRRVGSGLIYTPQSSVNLRDFTQMFPNMGNEVVTPINGEWERVTIQHLADEQAKFVRVEVKKP</sequence>
<keyword evidence="2" id="KW-0963">Cytoplasm</keyword>
<dbReference type="InterPro" id="IPR043710">
    <property type="entry name" value="DUF5650"/>
</dbReference>
<reference evidence="4 5" key="1">
    <citation type="submission" date="2022-10" db="EMBL/GenBank/DDBJ databases">
        <title>Luteolibacter flavescens strain MCCC 1K03193, whole genome shotgun sequencing project.</title>
        <authorList>
            <person name="Zhao G."/>
            <person name="Shen L."/>
        </authorList>
    </citation>
    <scope>NUCLEOTIDE SEQUENCE [LARGE SCALE GENOMIC DNA]</scope>
    <source>
        <strain evidence="4 5">MCCC 1K03193</strain>
    </source>
</reference>
<comment type="caution">
    <text evidence="4">The sequence shown here is derived from an EMBL/GenBank/DDBJ whole genome shotgun (WGS) entry which is preliminary data.</text>
</comment>
<dbReference type="InterPro" id="IPR013783">
    <property type="entry name" value="Ig-like_fold"/>
</dbReference>
<protein>
    <submittedName>
        <fullName evidence="4">Choice-of-anchor D domain-containing protein</fullName>
    </submittedName>
</protein>
<organism evidence="4 5">
    <name type="scientific">Luteolibacter flavescens</name>
    <dbReference type="NCBI Taxonomy" id="1859460"/>
    <lineage>
        <taxon>Bacteria</taxon>
        <taxon>Pseudomonadati</taxon>
        <taxon>Verrucomicrobiota</taxon>
        <taxon>Verrucomicrobiia</taxon>
        <taxon>Verrucomicrobiales</taxon>
        <taxon>Verrucomicrobiaceae</taxon>
        <taxon>Luteolibacter</taxon>
    </lineage>
</organism>
<comment type="subcellular location">
    <subcellularLocation>
        <location evidence="1">Cytoplasm</location>
    </subcellularLocation>
</comment>
<dbReference type="NCBIfam" id="NF012200">
    <property type="entry name" value="choice_anch_D"/>
    <property type="match status" value="1"/>
</dbReference>
<dbReference type="InterPro" id="IPR031549">
    <property type="entry name" value="ASH"/>
</dbReference>
<evidence type="ECO:0000259" key="3">
    <source>
        <dbReference type="Pfam" id="PF15780"/>
    </source>
</evidence>
<proteinExistence type="predicted"/>
<name>A0ABT3FXE3_9BACT</name>
<dbReference type="EMBL" id="JAPDDS010000021">
    <property type="protein sequence ID" value="MCW1887665.1"/>
    <property type="molecule type" value="Genomic_DNA"/>
</dbReference>
<dbReference type="RefSeq" id="WP_264503621.1">
    <property type="nucleotide sequence ID" value="NZ_JAPDDS010000021.1"/>
</dbReference>
<dbReference type="PROSITE" id="PS51470">
    <property type="entry name" value="FG_GAP"/>
    <property type="match status" value="1"/>
</dbReference>
<gene>
    <name evidence="4" type="ORF">OKA04_23205</name>
</gene>
<keyword evidence="5" id="KW-1185">Reference proteome</keyword>
<feature type="domain" description="Abnormal spindle-like microcephaly-associated protein ASH" evidence="3">
    <location>
        <begin position="756"/>
        <end position="837"/>
    </location>
</feature>